<dbReference type="AlphaFoldDB" id="A0AAN9QIZ3"/>
<evidence type="ECO:0000313" key="2">
    <source>
        <dbReference type="Proteomes" id="UP001367508"/>
    </source>
</evidence>
<keyword evidence="2" id="KW-1185">Reference proteome</keyword>
<dbReference type="Proteomes" id="UP001367508">
    <property type="component" value="Unassembled WGS sequence"/>
</dbReference>
<organism evidence="1 2">
    <name type="scientific">Canavalia gladiata</name>
    <name type="common">Sword bean</name>
    <name type="synonym">Dolichos gladiatus</name>
    <dbReference type="NCBI Taxonomy" id="3824"/>
    <lineage>
        <taxon>Eukaryota</taxon>
        <taxon>Viridiplantae</taxon>
        <taxon>Streptophyta</taxon>
        <taxon>Embryophyta</taxon>
        <taxon>Tracheophyta</taxon>
        <taxon>Spermatophyta</taxon>
        <taxon>Magnoliopsida</taxon>
        <taxon>eudicotyledons</taxon>
        <taxon>Gunneridae</taxon>
        <taxon>Pentapetalae</taxon>
        <taxon>rosids</taxon>
        <taxon>fabids</taxon>
        <taxon>Fabales</taxon>
        <taxon>Fabaceae</taxon>
        <taxon>Papilionoideae</taxon>
        <taxon>50 kb inversion clade</taxon>
        <taxon>NPAAA clade</taxon>
        <taxon>indigoferoid/millettioid clade</taxon>
        <taxon>Phaseoleae</taxon>
        <taxon>Canavalia</taxon>
    </lineage>
</organism>
<accession>A0AAN9QIZ3</accession>
<gene>
    <name evidence="1" type="ORF">VNO77_19996</name>
</gene>
<name>A0AAN9QIZ3_CANGL</name>
<dbReference type="EMBL" id="JAYMYQ010000004">
    <property type="protein sequence ID" value="KAK7339335.1"/>
    <property type="molecule type" value="Genomic_DNA"/>
</dbReference>
<reference evidence="1 2" key="1">
    <citation type="submission" date="2024-01" db="EMBL/GenBank/DDBJ databases">
        <title>The genomes of 5 underutilized Papilionoideae crops provide insights into root nodulation and disease resistanc.</title>
        <authorList>
            <person name="Jiang F."/>
        </authorList>
    </citation>
    <scope>NUCLEOTIDE SEQUENCE [LARGE SCALE GENOMIC DNA]</scope>
    <source>
        <strain evidence="1">LVBAO_FW01</strain>
        <tissue evidence="1">Leaves</tissue>
    </source>
</reference>
<sequence length="192" mass="22134">MVTSTYGYPYAWVTSHRSRSFLAPSNQHIMVQNIKMQKKHTDDGIETVSVFVVSCLFFMPMESYKRSLAKPMNYGLELLVALIPYNDYHLEWEGPKCNHHRGRVSHLIMSAWLRQLNLNHEQVWVSLGQGSLAKDIRVQWMVLCFNISYSDSGHEHVRSEPKVILALLLDTTPTCNVKSLSWSLNLLNENLL</sequence>
<evidence type="ECO:0000313" key="1">
    <source>
        <dbReference type="EMBL" id="KAK7339335.1"/>
    </source>
</evidence>
<comment type="caution">
    <text evidence="1">The sequence shown here is derived from an EMBL/GenBank/DDBJ whole genome shotgun (WGS) entry which is preliminary data.</text>
</comment>
<protein>
    <submittedName>
        <fullName evidence="1">Uncharacterized protein</fullName>
    </submittedName>
</protein>
<proteinExistence type="predicted"/>